<keyword evidence="2" id="KW-1185">Reference proteome</keyword>
<feature type="non-terminal residue" evidence="1">
    <location>
        <position position="1"/>
    </location>
</feature>
<gene>
    <name evidence="1" type="ORF">RPERSI_LOCUS11105</name>
</gene>
<dbReference type="EMBL" id="CAJVQC010022574">
    <property type="protein sequence ID" value="CAG8718625.1"/>
    <property type="molecule type" value="Genomic_DNA"/>
</dbReference>
<reference evidence="1" key="1">
    <citation type="submission" date="2021-06" db="EMBL/GenBank/DDBJ databases">
        <authorList>
            <person name="Kallberg Y."/>
            <person name="Tangrot J."/>
            <person name="Rosling A."/>
        </authorList>
    </citation>
    <scope>NUCLEOTIDE SEQUENCE</scope>
    <source>
        <strain evidence="1">MA461A</strain>
    </source>
</reference>
<comment type="caution">
    <text evidence="1">The sequence shown here is derived from an EMBL/GenBank/DDBJ whole genome shotgun (WGS) entry which is preliminary data.</text>
</comment>
<sequence length="326" mass="38038">KELDERTLDELTERFVRHLPEILEKSKLSAVDKLPYMTMMRERLNILINLPDRRKIDEDLEKETKEEIKKQQEDGEMKKHLERLEKEPYPEYVKKTAYEEIERYEAMHPNLVRVRQKLDENHYGLEEVKEKICPPGVGKTSIAKSIAEALGLPFVILSAAGVNDVATVKGHIRTYVGSMPGRIIQLAKKAEVLDPQQNKKFIDNYLGEEIPYDLSKIEKFHIAKDYRIPVVLEKYRSITKDEKGERIKFTDEAIKHLIRNYTREAGVRELNRKIETVVQKFIVQFIQGKKKELIVTPENLPEYLKKPHEFTKKRKHPEIGAATGLA</sequence>
<evidence type="ECO:0000313" key="1">
    <source>
        <dbReference type="EMBL" id="CAG8718625.1"/>
    </source>
</evidence>
<organism evidence="1 2">
    <name type="scientific">Racocetra persica</name>
    <dbReference type="NCBI Taxonomy" id="160502"/>
    <lineage>
        <taxon>Eukaryota</taxon>
        <taxon>Fungi</taxon>
        <taxon>Fungi incertae sedis</taxon>
        <taxon>Mucoromycota</taxon>
        <taxon>Glomeromycotina</taxon>
        <taxon>Glomeromycetes</taxon>
        <taxon>Diversisporales</taxon>
        <taxon>Gigasporaceae</taxon>
        <taxon>Racocetra</taxon>
    </lineage>
</organism>
<accession>A0ACA9PS48</accession>
<proteinExistence type="predicted"/>
<protein>
    <submittedName>
        <fullName evidence="1">30374_t:CDS:1</fullName>
    </submittedName>
</protein>
<evidence type="ECO:0000313" key="2">
    <source>
        <dbReference type="Proteomes" id="UP000789920"/>
    </source>
</evidence>
<name>A0ACA9PS48_9GLOM</name>
<dbReference type="Proteomes" id="UP000789920">
    <property type="component" value="Unassembled WGS sequence"/>
</dbReference>